<dbReference type="EMBL" id="KV427617">
    <property type="protein sequence ID" value="KZT07929.1"/>
    <property type="molecule type" value="Genomic_DNA"/>
</dbReference>
<proteinExistence type="predicted"/>
<keyword evidence="2" id="KW-1185">Reference proteome</keyword>
<dbReference type="AlphaFoldDB" id="A0A165EXL7"/>
<dbReference type="InParanoid" id="A0A165EXL7"/>
<reference evidence="1 2" key="1">
    <citation type="journal article" date="2016" name="Mol. Biol. Evol.">
        <title>Comparative Genomics of Early-Diverging Mushroom-Forming Fungi Provides Insights into the Origins of Lignocellulose Decay Capabilities.</title>
        <authorList>
            <person name="Nagy L.G."/>
            <person name="Riley R."/>
            <person name="Tritt A."/>
            <person name="Adam C."/>
            <person name="Daum C."/>
            <person name="Floudas D."/>
            <person name="Sun H."/>
            <person name="Yadav J.S."/>
            <person name="Pangilinan J."/>
            <person name="Larsson K.H."/>
            <person name="Matsuura K."/>
            <person name="Barry K."/>
            <person name="Labutti K."/>
            <person name="Kuo R."/>
            <person name="Ohm R.A."/>
            <person name="Bhattacharya S.S."/>
            <person name="Shirouzu T."/>
            <person name="Yoshinaga Y."/>
            <person name="Martin F.M."/>
            <person name="Grigoriev I.V."/>
            <person name="Hibbett D.S."/>
        </authorList>
    </citation>
    <scope>NUCLEOTIDE SEQUENCE [LARGE SCALE GENOMIC DNA]</scope>
    <source>
        <strain evidence="1 2">93-53</strain>
    </source>
</reference>
<organism evidence="1 2">
    <name type="scientific">Laetiporus sulphureus 93-53</name>
    <dbReference type="NCBI Taxonomy" id="1314785"/>
    <lineage>
        <taxon>Eukaryota</taxon>
        <taxon>Fungi</taxon>
        <taxon>Dikarya</taxon>
        <taxon>Basidiomycota</taxon>
        <taxon>Agaricomycotina</taxon>
        <taxon>Agaricomycetes</taxon>
        <taxon>Polyporales</taxon>
        <taxon>Laetiporus</taxon>
    </lineage>
</organism>
<dbReference type="Proteomes" id="UP000076871">
    <property type="component" value="Unassembled WGS sequence"/>
</dbReference>
<dbReference type="OrthoDB" id="2921803at2759"/>
<dbReference type="RefSeq" id="XP_040765669.1">
    <property type="nucleotide sequence ID" value="XM_040904245.1"/>
</dbReference>
<evidence type="ECO:0000313" key="1">
    <source>
        <dbReference type="EMBL" id="KZT07929.1"/>
    </source>
</evidence>
<dbReference type="InterPro" id="IPR036047">
    <property type="entry name" value="F-box-like_dom_sf"/>
</dbReference>
<feature type="non-terminal residue" evidence="1">
    <location>
        <position position="55"/>
    </location>
</feature>
<sequence>MDHCQSLPSPRLPPKICDYILDYLWDDHKTLKVCSLVTREWLPTTRRHLFHSVRI</sequence>
<evidence type="ECO:0000313" key="2">
    <source>
        <dbReference type="Proteomes" id="UP000076871"/>
    </source>
</evidence>
<evidence type="ECO:0008006" key="3">
    <source>
        <dbReference type="Google" id="ProtNLM"/>
    </source>
</evidence>
<accession>A0A165EXL7</accession>
<name>A0A165EXL7_9APHY</name>
<dbReference type="SUPFAM" id="SSF81383">
    <property type="entry name" value="F-box domain"/>
    <property type="match status" value="1"/>
</dbReference>
<gene>
    <name evidence="1" type="ORF">LAESUDRAFT_650393</name>
</gene>
<dbReference type="GeneID" id="63821275"/>
<protein>
    <recommendedName>
        <fullName evidence="3">F-box domain-containing protein</fullName>
    </recommendedName>
</protein>